<feature type="region of interest" description="Disordered" evidence="1">
    <location>
        <begin position="1"/>
        <end position="26"/>
    </location>
</feature>
<sequence length="121" mass="12860">MSRISILPSSPFTTPMPQVSPPKRDPVQYAQHDAMEALLIARGVKFPICGWAPGHYTGGSCADCGGQVDGAKRSVRCLPCAVVKQMSVGERDRGSAFDFGKRAGRAGLLEEIRKLAEGDAA</sequence>
<dbReference type="RefSeq" id="WP_188852320.1">
    <property type="nucleotide sequence ID" value="NZ_BMJJ01000007.1"/>
</dbReference>
<feature type="compositionally biased region" description="Polar residues" evidence="1">
    <location>
        <begin position="7"/>
        <end position="17"/>
    </location>
</feature>
<proteinExistence type="predicted"/>
<evidence type="ECO:0000313" key="3">
    <source>
        <dbReference type="Proteomes" id="UP000613160"/>
    </source>
</evidence>
<dbReference type="AlphaFoldDB" id="A0A916Y1R9"/>
<gene>
    <name evidence="2" type="ORF">GCM10011335_31210</name>
</gene>
<protein>
    <submittedName>
        <fullName evidence="2">Uncharacterized protein</fullName>
    </submittedName>
</protein>
<organism evidence="2 3">
    <name type="scientific">Aureimonas glaciei</name>
    <dbReference type="NCBI Taxonomy" id="1776957"/>
    <lineage>
        <taxon>Bacteria</taxon>
        <taxon>Pseudomonadati</taxon>
        <taxon>Pseudomonadota</taxon>
        <taxon>Alphaproteobacteria</taxon>
        <taxon>Hyphomicrobiales</taxon>
        <taxon>Aurantimonadaceae</taxon>
        <taxon>Aureimonas</taxon>
    </lineage>
</organism>
<evidence type="ECO:0000256" key="1">
    <source>
        <dbReference type="SAM" id="MobiDB-lite"/>
    </source>
</evidence>
<reference evidence="2" key="2">
    <citation type="submission" date="2020-09" db="EMBL/GenBank/DDBJ databases">
        <authorList>
            <person name="Sun Q."/>
            <person name="Zhou Y."/>
        </authorList>
    </citation>
    <scope>NUCLEOTIDE SEQUENCE</scope>
    <source>
        <strain evidence="2">CGMCC 1.15493</strain>
    </source>
</reference>
<name>A0A916Y1R9_9HYPH</name>
<dbReference type="Proteomes" id="UP000613160">
    <property type="component" value="Unassembled WGS sequence"/>
</dbReference>
<evidence type="ECO:0000313" key="2">
    <source>
        <dbReference type="EMBL" id="GGD25956.1"/>
    </source>
</evidence>
<dbReference type="EMBL" id="BMJJ01000007">
    <property type="protein sequence ID" value="GGD25956.1"/>
    <property type="molecule type" value="Genomic_DNA"/>
</dbReference>
<keyword evidence="3" id="KW-1185">Reference proteome</keyword>
<reference evidence="2" key="1">
    <citation type="journal article" date="2014" name="Int. J. Syst. Evol. Microbiol.">
        <title>Complete genome sequence of Corynebacterium casei LMG S-19264T (=DSM 44701T), isolated from a smear-ripened cheese.</title>
        <authorList>
            <consortium name="US DOE Joint Genome Institute (JGI-PGF)"/>
            <person name="Walter F."/>
            <person name="Albersmeier A."/>
            <person name="Kalinowski J."/>
            <person name="Ruckert C."/>
        </authorList>
    </citation>
    <scope>NUCLEOTIDE SEQUENCE</scope>
    <source>
        <strain evidence="2">CGMCC 1.15493</strain>
    </source>
</reference>
<comment type="caution">
    <text evidence="2">The sequence shown here is derived from an EMBL/GenBank/DDBJ whole genome shotgun (WGS) entry which is preliminary data.</text>
</comment>
<accession>A0A916Y1R9</accession>